<sequence>MPDDFSRQFEGQVVIVTGASSGLGEEMALVFAERGAKVTLCGRNVERLEASIAKCQKAAGGAKDRFITAIGDVTDSEMRKNIIKSTVKAFGRIDVLVANAASVGYTDGFLSETEEYFDLMMNSVLKSSFFIIQEAIPELEKSKGNVVIISSIGSTTPTGRMILYAIAKSGVDHMTRCLAVSLGPKNIRVNATNPSIVNSNAFRDWDKKLGMNFMDASKKIHGPQHPLEKRCSTAREQANVVAFLASKDAHFVTGQCLKVDGAYSLYKGI</sequence>
<reference evidence="3" key="1">
    <citation type="submission" date="2025-08" db="UniProtKB">
        <authorList>
            <consortium name="RefSeq"/>
        </authorList>
    </citation>
    <scope>IDENTIFICATION</scope>
</reference>
<dbReference type="PRINTS" id="PR00081">
    <property type="entry name" value="GDHRDH"/>
</dbReference>
<dbReference type="Gene3D" id="3.40.50.720">
    <property type="entry name" value="NAD(P)-binding Rossmann-like Domain"/>
    <property type="match status" value="1"/>
</dbReference>
<dbReference type="PANTHER" id="PTHR43975:SF2">
    <property type="entry name" value="EG:BACR7A4.14 PROTEIN-RELATED"/>
    <property type="match status" value="1"/>
</dbReference>
<dbReference type="PROSITE" id="PS00061">
    <property type="entry name" value="ADH_SHORT"/>
    <property type="match status" value="1"/>
</dbReference>
<dbReference type="PRINTS" id="PR00080">
    <property type="entry name" value="SDRFAMILY"/>
</dbReference>
<dbReference type="InterPro" id="IPR002347">
    <property type="entry name" value="SDR_fam"/>
</dbReference>
<protein>
    <submittedName>
        <fullName evidence="3">Uncharacterized oxidoreductase TM_0325</fullName>
    </submittedName>
</protein>
<dbReference type="Proteomes" id="UP000694888">
    <property type="component" value="Unplaced"/>
</dbReference>
<evidence type="ECO:0000313" key="3">
    <source>
        <dbReference type="RefSeq" id="XP_005107265.1"/>
    </source>
</evidence>
<name>A0ABM0K2J4_APLCA</name>
<dbReference type="PANTHER" id="PTHR43975">
    <property type="entry name" value="ZGC:101858"/>
    <property type="match status" value="1"/>
</dbReference>
<evidence type="ECO:0000313" key="2">
    <source>
        <dbReference type="Proteomes" id="UP000694888"/>
    </source>
</evidence>
<dbReference type="RefSeq" id="XP_005107265.1">
    <property type="nucleotide sequence ID" value="XM_005107208.3"/>
</dbReference>
<keyword evidence="2" id="KW-1185">Reference proteome</keyword>
<dbReference type="SUPFAM" id="SSF51735">
    <property type="entry name" value="NAD(P)-binding Rossmann-fold domains"/>
    <property type="match status" value="1"/>
</dbReference>
<gene>
    <name evidence="3" type="primary">LOC101847213</name>
</gene>
<organism evidence="2 3">
    <name type="scientific">Aplysia californica</name>
    <name type="common">California sea hare</name>
    <dbReference type="NCBI Taxonomy" id="6500"/>
    <lineage>
        <taxon>Eukaryota</taxon>
        <taxon>Metazoa</taxon>
        <taxon>Spiralia</taxon>
        <taxon>Lophotrochozoa</taxon>
        <taxon>Mollusca</taxon>
        <taxon>Gastropoda</taxon>
        <taxon>Heterobranchia</taxon>
        <taxon>Euthyneura</taxon>
        <taxon>Tectipleura</taxon>
        <taxon>Aplysiida</taxon>
        <taxon>Aplysioidea</taxon>
        <taxon>Aplysiidae</taxon>
        <taxon>Aplysia</taxon>
    </lineage>
</organism>
<keyword evidence="1" id="KW-0560">Oxidoreductase</keyword>
<proteinExistence type="predicted"/>
<dbReference type="InterPro" id="IPR036291">
    <property type="entry name" value="NAD(P)-bd_dom_sf"/>
</dbReference>
<dbReference type="Pfam" id="PF13561">
    <property type="entry name" value="adh_short_C2"/>
    <property type="match status" value="1"/>
</dbReference>
<accession>A0ABM0K2J4</accession>
<evidence type="ECO:0000256" key="1">
    <source>
        <dbReference type="ARBA" id="ARBA00023002"/>
    </source>
</evidence>
<dbReference type="InterPro" id="IPR020904">
    <property type="entry name" value="Sc_DH/Rdtase_CS"/>
</dbReference>
<dbReference type="GeneID" id="101847213"/>